<dbReference type="EMBL" id="FNSH01000001">
    <property type="protein sequence ID" value="SEB95869.1"/>
    <property type="molecule type" value="Genomic_DNA"/>
</dbReference>
<dbReference type="SMART" id="SM00418">
    <property type="entry name" value="HTH_ARSR"/>
    <property type="match status" value="1"/>
</dbReference>
<evidence type="ECO:0000256" key="3">
    <source>
        <dbReference type="ARBA" id="ARBA00023163"/>
    </source>
</evidence>
<gene>
    <name evidence="5" type="ORF">SAMN04489746_1345</name>
</gene>
<feature type="domain" description="HTH arsR-type" evidence="4">
    <location>
        <begin position="26"/>
        <end position="120"/>
    </location>
</feature>
<evidence type="ECO:0000313" key="5">
    <source>
        <dbReference type="EMBL" id="SEB95869.1"/>
    </source>
</evidence>
<dbReference type="InterPro" id="IPR001845">
    <property type="entry name" value="HTH_ArsR_DNA-bd_dom"/>
</dbReference>
<dbReference type="GO" id="GO:0003700">
    <property type="term" value="F:DNA-binding transcription factor activity"/>
    <property type="evidence" value="ECO:0007669"/>
    <property type="project" value="InterPro"/>
</dbReference>
<organism evidence="5 6">
    <name type="scientific">Atopobium minutum</name>
    <dbReference type="NCBI Taxonomy" id="1381"/>
    <lineage>
        <taxon>Bacteria</taxon>
        <taxon>Bacillati</taxon>
        <taxon>Actinomycetota</taxon>
        <taxon>Coriobacteriia</taxon>
        <taxon>Coriobacteriales</taxon>
        <taxon>Atopobiaceae</taxon>
        <taxon>Atopobium</taxon>
    </lineage>
</organism>
<evidence type="ECO:0000256" key="2">
    <source>
        <dbReference type="ARBA" id="ARBA00023125"/>
    </source>
</evidence>
<keyword evidence="2" id="KW-0238">DNA-binding</keyword>
<accession>A0AB38A7V5</accession>
<dbReference type="GO" id="GO:0003677">
    <property type="term" value="F:DNA binding"/>
    <property type="evidence" value="ECO:0007669"/>
    <property type="project" value="UniProtKB-KW"/>
</dbReference>
<reference evidence="5 6" key="1">
    <citation type="submission" date="2016-10" db="EMBL/GenBank/DDBJ databases">
        <authorList>
            <person name="Varghese N."/>
            <person name="Submissions S."/>
        </authorList>
    </citation>
    <scope>NUCLEOTIDE SEQUENCE [LARGE SCALE GENOMIC DNA]</scope>
    <source>
        <strain evidence="5 6">DSM 20586</strain>
    </source>
</reference>
<dbReference type="InterPro" id="IPR036390">
    <property type="entry name" value="WH_DNA-bd_sf"/>
</dbReference>
<evidence type="ECO:0000313" key="6">
    <source>
        <dbReference type="Proteomes" id="UP000183687"/>
    </source>
</evidence>
<dbReference type="Pfam" id="PF01022">
    <property type="entry name" value="HTH_5"/>
    <property type="match status" value="1"/>
</dbReference>
<dbReference type="PROSITE" id="PS50987">
    <property type="entry name" value="HTH_ARSR_2"/>
    <property type="match status" value="1"/>
</dbReference>
<keyword evidence="3" id="KW-0804">Transcription</keyword>
<dbReference type="CDD" id="cd00090">
    <property type="entry name" value="HTH_ARSR"/>
    <property type="match status" value="1"/>
</dbReference>
<dbReference type="SUPFAM" id="SSF46785">
    <property type="entry name" value="Winged helix' DNA-binding domain"/>
    <property type="match status" value="1"/>
</dbReference>
<comment type="caution">
    <text evidence="5">The sequence shown here is derived from an EMBL/GenBank/DDBJ whole genome shotgun (WGS) entry which is preliminary data.</text>
</comment>
<name>A0AB38A7V5_9ACTN</name>
<dbReference type="PANTHER" id="PTHR43132">
    <property type="entry name" value="ARSENICAL RESISTANCE OPERON REPRESSOR ARSR-RELATED"/>
    <property type="match status" value="1"/>
</dbReference>
<dbReference type="InterPro" id="IPR011991">
    <property type="entry name" value="ArsR-like_HTH"/>
</dbReference>
<dbReference type="RefSeq" id="WP_057002152.1">
    <property type="nucleotide sequence ID" value="NZ_FNSH01000001.1"/>
</dbReference>
<dbReference type="PRINTS" id="PR00778">
    <property type="entry name" value="HTHARSR"/>
</dbReference>
<sequence length="131" mass="14520">MTNHTSTNDTNTTNDSITYELSDYCANDDVVYAATQIFDALSDFTRFQILSALGTQERSVSELQEAAHVTQSAISHQLRLLRDRGVVVARRDGQCMMYSIADEHVVTLLRVGLEHAAEDIMPDGQLEEPSA</sequence>
<keyword evidence="1" id="KW-0805">Transcription regulation</keyword>
<dbReference type="PANTHER" id="PTHR43132:SF6">
    <property type="entry name" value="HTH-TYPE TRANSCRIPTIONAL REPRESSOR CZRA"/>
    <property type="match status" value="1"/>
</dbReference>
<dbReference type="InterPro" id="IPR036388">
    <property type="entry name" value="WH-like_DNA-bd_sf"/>
</dbReference>
<protein>
    <submittedName>
        <fullName evidence="5">Transcriptional regulator, ArsR family</fullName>
    </submittedName>
</protein>
<dbReference type="AlphaFoldDB" id="A0AB38A7V5"/>
<dbReference type="Proteomes" id="UP000183687">
    <property type="component" value="Unassembled WGS sequence"/>
</dbReference>
<dbReference type="NCBIfam" id="NF033788">
    <property type="entry name" value="HTH_metalloreg"/>
    <property type="match status" value="1"/>
</dbReference>
<proteinExistence type="predicted"/>
<dbReference type="InterPro" id="IPR051011">
    <property type="entry name" value="Metal_resp_trans_reg"/>
</dbReference>
<evidence type="ECO:0000256" key="1">
    <source>
        <dbReference type="ARBA" id="ARBA00023015"/>
    </source>
</evidence>
<evidence type="ECO:0000259" key="4">
    <source>
        <dbReference type="PROSITE" id="PS50987"/>
    </source>
</evidence>
<dbReference type="Gene3D" id="1.10.10.10">
    <property type="entry name" value="Winged helix-like DNA-binding domain superfamily/Winged helix DNA-binding domain"/>
    <property type="match status" value="1"/>
</dbReference>